<evidence type="ECO:0000256" key="4">
    <source>
        <dbReference type="ARBA" id="ARBA00022691"/>
    </source>
</evidence>
<dbReference type="NCBIfam" id="TIGR00006">
    <property type="entry name" value="16S rRNA (cytosine(1402)-N(4))-methyltransferase RsmH"/>
    <property type="match status" value="1"/>
</dbReference>
<dbReference type="InterPro" id="IPR023397">
    <property type="entry name" value="SAM-dep_MeTrfase_MraW_recog"/>
</dbReference>
<dbReference type="Gene3D" id="1.10.150.170">
    <property type="entry name" value="Putative methyltransferase TM0872, insert domain"/>
    <property type="match status" value="1"/>
</dbReference>
<keyword evidence="2" id="KW-0489">Methyltransferase</keyword>
<keyword evidence="4" id="KW-0949">S-adenosyl-L-methionine</keyword>
<proteinExistence type="inferred from homology"/>
<evidence type="ECO:0000313" key="5">
    <source>
        <dbReference type="EMBL" id="SVB74032.1"/>
    </source>
</evidence>
<name>A0A382GGQ6_9ZZZZ</name>
<dbReference type="Gene3D" id="3.40.50.150">
    <property type="entry name" value="Vaccinia Virus protein VP39"/>
    <property type="match status" value="1"/>
</dbReference>
<dbReference type="GO" id="GO:0070475">
    <property type="term" value="P:rRNA base methylation"/>
    <property type="evidence" value="ECO:0007669"/>
    <property type="project" value="TreeGrafter"/>
</dbReference>
<gene>
    <name evidence="5" type="ORF">METZ01_LOCUS226886</name>
</gene>
<evidence type="ECO:0000256" key="1">
    <source>
        <dbReference type="ARBA" id="ARBA00010396"/>
    </source>
</evidence>
<dbReference type="AlphaFoldDB" id="A0A382GGQ6"/>
<dbReference type="EMBL" id="UINC01055308">
    <property type="protein sequence ID" value="SVB74032.1"/>
    <property type="molecule type" value="Genomic_DNA"/>
</dbReference>
<dbReference type="InterPro" id="IPR029063">
    <property type="entry name" value="SAM-dependent_MTases_sf"/>
</dbReference>
<dbReference type="GO" id="GO:0005737">
    <property type="term" value="C:cytoplasm"/>
    <property type="evidence" value="ECO:0007669"/>
    <property type="project" value="TreeGrafter"/>
</dbReference>
<organism evidence="5">
    <name type="scientific">marine metagenome</name>
    <dbReference type="NCBI Taxonomy" id="408172"/>
    <lineage>
        <taxon>unclassified sequences</taxon>
        <taxon>metagenomes</taxon>
        <taxon>ecological metagenomes</taxon>
    </lineage>
</organism>
<dbReference type="Pfam" id="PF01795">
    <property type="entry name" value="Methyltransf_5"/>
    <property type="match status" value="1"/>
</dbReference>
<dbReference type="SUPFAM" id="SSF81799">
    <property type="entry name" value="Putative methyltransferase TM0872, insert domain"/>
    <property type="match status" value="1"/>
</dbReference>
<dbReference type="SUPFAM" id="SSF53335">
    <property type="entry name" value="S-adenosyl-L-methionine-dependent methyltransferases"/>
    <property type="match status" value="1"/>
</dbReference>
<dbReference type="InterPro" id="IPR002903">
    <property type="entry name" value="RsmH"/>
</dbReference>
<evidence type="ECO:0000256" key="2">
    <source>
        <dbReference type="ARBA" id="ARBA00022603"/>
    </source>
</evidence>
<dbReference type="PANTHER" id="PTHR11265">
    <property type="entry name" value="S-ADENOSYL-METHYLTRANSFERASE MRAW"/>
    <property type="match status" value="1"/>
</dbReference>
<evidence type="ECO:0008006" key="6">
    <source>
        <dbReference type="Google" id="ProtNLM"/>
    </source>
</evidence>
<reference evidence="5" key="1">
    <citation type="submission" date="2018-05" db="EMBL/GenBank/DDBJ databases">
        <authorList>
            <person name="Lanie J.A."/>
            <person name="Ng W.-L."/>
            <person name="Kazmierczak K.M."/>
            <person name="Andrzejewski T.M."/>
            <person name="Davidsen T.M."/>
            <person name="Wayne K.J."/>
            <person name="Tettelin H."/>
            <person name="Glass J.I."/>
            <person name="Rusch D."/>
            <person name="Podicherti R."/>
            <person name="Tsui H.-C.T."/>
            <person name="Winkler M.E."/>
        </authorList>
    </citation>
    <scope>NUCLEOTIDE SEQUENCE</scope>
</reference>
<dbReference type="PIRSF" id="PIRSF004486">
    <property type="entry name" value="MraW"/>
    <property type="match status" value="1"/>
</dbReference>
<feature type="non-terminal residue" evidence="5">
    <location>
        <position position="277"/>
    </location>
</feature>
<dbReference type="FunFam" id="1.10.150.170:FF:000003">
    <property type="entry name" value="Ribosomal RNA small subunit methyltransferase H"/>
    <property type="match status" value="1"/>
</dbReference>
<accession>A0A382GGQ6</accession>
<dbReference type="HAMAP" id="MF_01007">
    <property type="entry name" value="16SrRNA_methyltr_H"/>
    <property type="match status" value="1"/>
</dbReference>
<protein>
    <recommendedName>
        <fullName evidence="6">16S rRNA (Cytosine(1402)-N(4))-methyltransferase</fullName>
    </recommendedName>
</protein>
<dbReference type="PANTHER" id="PTHR11265:SF0">
    <property type="entry name" value="12S RRNA N4-METHYLCYTIDINE METHYLTRANSFERASE"/>
    <property type="match status" value="1"/>
</dbReference>
<evidence type="ECO:0000256" key="3">
    <source>
        <dbReference type="ARBA" id="ARBA00022679"/>
    </source>
</evidence>
<keyword evidence="3" id="KW-0808">Transferase</keyword>
<sequence>MGTGVGQHVPVLVDEVVRHLAIREDGLYVDLTFGRGGHSRAILARLGPHGRLLAFDRDPEAVAEGTNLVRGESRLLVEQASFGQLRETLTAYQVFGAVDGVVIDLGVSSPQLENSSRGFSFRTDGPLDMRMDPRVSPSAEEWINSAEREEIARVIAQYGEERSARRIARVICAVRSQQRISSTLQLANIVEQAVPQRHPGKHPATRTFQAIRIFINNELEELRQCLEQFPDALKVCGRLCVISFHSLEDRIVKRYLRDHSRVDPALAWLPVVPNYAQ</sequence>
<dbReference type="GO" id="GO:0071424">
    <property type="term" value="F:rRNA (cytosine-N4-)-methyltransferase activity"/>
    <property type="evidence" value="ECO:0007669"/>
    <property type="project" value="TreeGrafter"/>
</dbReference>
<comment type="similarity">
    <text evidence="1">Belongs to the methyltransferase superfamily. RsmH family.</text>
</comment>